<dbReference type="InterPro" id="IPR051120">
    <property type="entry name" value="ABC_AA/LPS_Transport"/>
</dbReference>
<dbReference type="SMART" id="SM00382">
    <property type="entry name" value="AAA"/>
    <property type="match status" value="1"/>
</dbReference>
<dbReference type="GO" id="GO:0005524">
    <property type="term" value="F:ATP binding"/>
    <property type="evidence" value="ECO:0007669"/>
    <property type="project" value="UniProtKB-KW"/>
</dbReference>
<evidence type="ECO:0000313" key="6">
    <source>
        <dbReference type="Proteomes" id="UP001247754"/>
    </source>
</evidence>
<keyword evidence="3 5" id="KW-0067">ATP-binding</keyword>
<comment type="caution">
    <text evidence="5">The sequence shown here is derived from an EMBL/GenBank/DDBJ whole genome shotgun (WGS) entry which is preliminary data.</text>
</comment>
<evidence type="ECO:0000256" key="2">
    <source>
        <dbReference type="ARBA" id="ARBA00022741"/>
    </source>
</evidence>
<organism evidence="5 6">
    <name type="scientific">Ruixingdingia sedimenti</name>
    <dbReference type="NCBI Taxonomy" id="3073604"/>
    <lineage>
        <taxon>Bacteria</taxon>
        <taxon>Pseudomonadati</taxon>
        <taxon>Pseudomonadota</taxon>
        <taxon>Alphaproteobacteria</taxon>
        <taxon>Rhodobacterales</taxon>
        <taxon>Paracoccaceae</taxon>
        <taxon>Ruixingdingia</taxon>
    </lineage>
</organism>
<accession>A0ABU1F8R9</accession>
<dbReference type="CDD" id="cd03219">
    <property type="entry name" value="ABC_Mj1267_LivG_branched"/>
    <property type="match status" value="1"/>
</dbReference>
<reference evidence="5 6" key="1">
    <citation type="submission" date="2023-09" db="EMBL/GenBank/DDBJ databases">
        <title>Xinfangfangia sedmenti sp. nov., isolated the sedment.</title>
        <authorList>
            <person name="Xu L."/>
        </authorList>
    </citation>
    <scope>NUCLEOTIDE SEQUENCE [LARGE SCALE GENOMIC DNA]</scope>
    <source>
        <strain evidence="5 6">LG-4</strain>
    </source>
</reference>
<feature type="domain" description="ABC transporter" evidence="4">
    <location>
        <begin position="14"/>
        <end position="263"/>
    </location>
</feature>
<evidence type="ECO:0000256" key="1">
    <source>
        <dbReference type="ARBA" id="ARBA00022448"/>
    </source>
</evidence>
<dbReference type="InterPro" id="IPR032823">
    <property type="entry name" value="BCA_ABC_TP_C"/>
</dbReference>
<dbReference type="InterPro" id="IPR027417">
    <property type="entry name" value="P-loop_NTPase"/>
</dbReference>
<name>A0ABU1F8R9_9RHOB</name>
<dbReference type="Pfam" id="PF12399">
    <property type="entry name" value="BCA_ABC_TP_C"/>
    <property type="match status" value="1"/>
</dbReference>
<keyword evidence="6" id="KW-1185">Reference proteome</keyword>
<dbReference type="InterPro" id="IPR003439">
    <property type="entry name" value="ABC_transporter-like_ATP-bd"/>
</dbReference>
<evidence type="ECO:0000313" key="5">
    <source>
        <dbReference type="EMBL" id="MDR5653256.1"/>
    </source>
</evidence>
<dbReference type="PROSITE" id="PS50893">
    <property type="entry name" value="ABC_TRANSPORTER_2"/>
    <property type="match status" value="1"/>
</dbReference>
<dbReference type="Proteomes" id="UP001247754">
    <property type="component" value="Unassembled WGS sequence"/>
</dbReference>
<proteinExistence type="predicted"/>
<sequence>MTHTHLHDGQAHALALENLSVVFGGVRALSDVSLGIHAGRGIEAIIGPNGAGKTTLFNVLTGVVAPTGGRLMIDGQDMTGRRQDHIFRRGISRTFQGVRLFAHLTAEQNVAIAARSVTGRAARAQGRFAPGWFEGGQGRDRTLAALDRVGLPAASRRRLPSQLTLWERRMVEIARAISSEPAVLLLDEPAAGLNTAEKARLRDLLARLAGDLDCHLVVVEHDMSFVMSIASRVRVLNFGRLLADGTPAEVQADSQVREAYLGTSHEEAGA</sequence>
<dbReference type="Gene3D" id="3.40.50.300">
    <property type="entry name" value="P-loop containing nucleotide triphosphate hydrolases"/>
    <property type="match status" value="1"/>
</dbReference>
<dbReference type="EMBL" id="JAVKPH010000012">
    <property type="protein sequence ID" value="MDR5653256.1"/>
    <property type="molecule type" value="Genomic_DNA"/>
</dbReference>
<dbReference type="PANTHER" id="PTHR45772">
    <property type="entry name" value="CONSERVED COMPONENT OF ABC TRANSPORTER FOR NATURAL AMINO ACIDS-RELATED"/>
    <property type="match status" value="1"/>
</dbReference>
<keyword evidence="2" id="KW-0547">Nucleotide-binding</keyword>
<gene>
    <name evidence="5" type="ORF">RGD00_11620</name>
</gene>
<dbReference type="Pfam" id="PF00005">
    <property type="entry name" value="ABC_tran"/>
    <property type="match status" value="1"/>
</dbReference>
<evidence type="ECO:0000259" key="4">
    <source>
        <dbReference type="PROSITE" id="PS50893"/>
    </source>
</evidence>
<evidence type="ECO:0000256" key="3">
    <source>
        <dbReference type="ARBA" id="ARBA00022840"/>
    </source>
</evidence>
<dbReference type="SUPFAM" id="SSF52540">
    <property type="entry name" value="P-loop containing nucleoside triphosphate hydrolases"/>
    <property type="match status" value="1"/>
</dbReference>
<dbReference type="PANTHER" id="PTHR45772:SF2">
    <property type="entry name" value="ABC TRANSPORTER ATP-BINDING PROTEIN"/>
    <property type="match status" value="1"/>
</dbReference>
<keyword evidence="1" id="KW-0813">Transport</keyword>
<dbReference type="RefSeq" id="WP_310457498.1">
    <property type="nucleotide sequence ID" value="NZ_JAVKPH010000012.1"/>
</dbReference>
<dbReference type="InterPro" id="IPR003593">
    <property type="entry name" value="AAA+_ATPase"/>
</dbReference>
<protein>
    <submittedName>
        <fullName evidence="5">ABC transporter ATP-binding protein</fullName>
    </submittedName>
</protein>